<dbReference type="RefSeq" id="XP_044715262.1">
    <property type="nucleotide sequence ID" value="XM_044869709.1"/>
</dbReference>
<dbReference type="GeneID" id="68360367"/>
<keyword evidence="2" id="KW-1185">Reference proteome</keyword>
<dbReference type="OrthoDB" id="5151059at2759"/>
<dbReference type="EMBL" id="JAIZPD010000019">
    <property type="protein sequence ID" value="KAH0957748.1"/>
    <property type="molecule type" value="Genomic_DNA"/>
</dbReference>
<reference evidence="1" key="1">
    <citation type="submission" date="2021-09" db="EMBL/GenBank/DDBJ databases">
        <title>A high-quality genome of the endoparasitic fungus Hirsutella rhossiliensis with a comparison of Hirsutella genomes reveals transposable elements contributing to genome size variation.</title>
        <authorList>
            <person name="Lin R."/>
            <person name="Jiao Y."/>
            <person name="Sun X."/>
            <person name="Ling J."/>
            <person name="Xie B."/>
            <person name="Cheng X."/>
        </authorList>
    </citation>
    <scope>NUCLEOTIDE SEQUENCE</scope>
    <source>
        <strain evidence="1">HR02</strain>
    </source>
</reference>
<sequence>MSIQLLQQLVLNGDEIKEDVWCYNGLDLTLDKVLKITSELKTQLEVQTTLWSTAKLLQRHPNNQQLPNQQATRVKHFIKFVFGPPSRAKDRQLQLRELDCTSLKLCGLSFTVREIIEMDQQEFDFLVAKLASFAEVHNLAFLLCRDDINKIVHGDFEPDEEEKFKAFLLGK</sequence>
<organism evidence="1 2">
    <name type="scientific">Hirsutella rhossiliensis</name>
    <dbReference type="NCBI Taxonomy" id="111463"/>
    <lineage>
        <taxon>Eukaryota</taxon>
        <taxon>Fungi</taxon>
        <taxon>Dikarya</taxon>
        <taxon>Ascomycota</taxon>
        <taxon>Pezizomycotina</taxon>
        <taxon>Sordariomycetes</taxon>
        <taxon>Hypocreomycetidae</taxon>
        <taxon>Hypocreales</taxon>
        <taxon>Ophiocordycipitaceae</taxon>
        <taxon>Hirsutella</taxon>
    </lineage>
</organism>
<proteinExistence type="predicted"/>
<protein>
    <submittedName>
        <fullName evidence="1">Uncharacterized protein</fullName>
    </submittedName>
</protein>
<gene>
    <name evidence="1" type="ORF">HRG_11239</name>
</gene>
<comment type="caution">
    <text evidence="1">The sequence shown here is derived from an EMBL/GenBank/DDBJ whole genome shotgun (WGS) entry which is preliminary data.</text>
</comment>
<name>A0A9P8MK02_9HYPO</name>
<dbReference type="AlphaFoldDB" id="A0A9P8MK02"/>
<accession>A0A9P8MK02</accession>
<evidence type="ECO:0000313" key="1">
    <source>
        <dbReference type="EMBL" id="KAH0957748.1"/>
    </source>
</evidence>
<evidence type="ECO:0000313" key="2">
    <source>
        <dbReference type="Proteomes" id="UP000824596"/>
    </source>
</evidence>
<dbReference type="Proteomes" id="UP000824596">
    <property type="component" value="Unassembled WGS sequence"/>
</dbReference>